<keyword evidence="5" id="KW-0597">Phosphoprotein</keyword>
<accession>A0A8J7TI36</accession>
<feature type="region of interest" description="Disordered" evidence="9">
    <location>
        <begin position="1343"/>
        <end position="1362"/>
    </location>
</feature>
<dbReference type="Proteomes" id="UP000736164">
    <property type="component" value="Unassembled WGS sequence"/>
</dbReference>
<dbReference type="InterPro" id="IPR029341">
    <property type="entry name" value="FAM21/CAPZIP"/>
</dbReference>
<feature type="region of interest" description="Disordered" evidence="9">
    <location>
        <begin position="1429"/>
        <end position="1472"/>
    </location>
</feature>
<feature type="compositionally biased region" description="Acidic residues" evidence="9">
    <location>
        <begin position="258"/>
        <end position="279"/>
    </location>
</feature>
<feature type="non-terminal residue" evidence="11">
    <location>
        <position position="1"/>
    </location>
</feature>
<feature type="compositionally biased region" description="Acidic residues" evidence="9">
    <location>
        <begin position="461"/>
        <end position="470"/>
    </location>
</feature>
<evidence type="ECO:0000256" key="5">
    <source>
        <dbReference type="ARBA" id="ARBA00022553"/>
    </source>
</evidence>
<dbReference type="GO" id="GO:1905394">
    <property type="term" value="F:retromer complex binding"/>
    <property type="evidence" value="ECO:0007669"/>
    <property type="project" value="TreeGrafter"/>
</dbReference>
<keyword evidence="12" id="KW-1185">Reference proteome</keyword>
<dbReference type="Pfam" id="PF15255">
    <property type="entry name" value="CAP-ZIP_m"/>
    <property type="match status" value="1"/>
</dbReference>
<evidence type="ECO:0000259" key="10">
    <source>
        <dbReference type="Pfam" id="PF15255"/>
    </source>
</evidence>
<feature type="compositionally biased region" description="Basic and acidic residues" evidence="9">
    <location>
        <begin position="112"/>
        <end position="134"/>
    </location>
</feature>
<feature type="compositionally biased region" description="Basic and acidic residues" evidence="9">
    <location>
        <begin position="1343"/>
        <end position="1359"/>
    </location>
</feature>
<dbReference type="GO" id="GO:0042147">
    <property type="term" value="P:retrograde transport, endosome to Golgi"/>
    <property type="evidence" value="ECO:0007669"/>
    <property type="project" value="TreeGrafter"/>
</dbReference>
<feature type="domain" description="FAM21/CAPZIP" evidence="10">
    <location>
        <begin position="1072"/>
        <end position="1193"/>
    </location>
</feature>
<protein>
    <submittedName>
        <fullName evidence="11">WASC2 protein</fullName>
    </submittedName>
</protein>
<feature type="compositionally biased region" description="Basic and acidic residues" evidence="9">
    <location>
        <begin position="385"/>
        <end position="399"/>
    </location>
</feature>
<dbReference type="GO" id="GO:1901981">
    <property type="term" value="F:phosphatidylinositol phosphate binding"/>
    <property type="evidence" value="ECO:0007669"/>
    <property type="project" value="TreeGrafter"/>
</dbReference>
<evidence type="ECO:0000256" key="3">
    <source>
        <dbReference type="ARBA" id="ARBA00022448"/>
    </source>
</evidence>
<keyword evidence="3" id="KW-0813">Transport</keyword>
<dbReference type="GO" id="GO:0071203">
    <property type="term" value="C:WASH complex"/>
    <property type="evidence" value="ECO:0007669"/>
    <property type="project" value="TreeGrafter"/>
</dbReference>
<evidence type="ECO:0000256" key="8">
    <source>
        <dbReference type="ARBA" id="ARBA00038327"/>
    </source>
</evidence>
<feature type="compositionally biased region" description="Gly residues" evidence="9">
    <location>
        <begin position="360"/>
        <end position="371"/>
    </location>
</feature>
<feature type="region of interest" description="Disordered" evidence="9">
    <location>
        <begin position="1"/>
        <end position="20"/>
    </location>
</feature>
<gene>
    <name evidence="11" type="primary">Washc2</name>
    <name evidence="11" type="ORF">GTO95_0012870</name>
</gene>
<name>A0A8J7TI36_ATRSP</name>
<feature type="region of interest" description="Disordered" evidence="9">
    <location>
        <begin position="110"/>
        <end position="134"/>
    </location>
</feature>
<evidence type="ECO:0000313" key="12">
    <source>
        <dbReference type="Proteomes" id="UP000736164"/>
    </source>
</evidence>
<evidence type="ECO:0000256" key="6">
    <source>
        <dbReference type="ARBA" id="ARBA00022753"/>
    </source>
</evidence>
<dbReference type="EMBL" id="JAAWVO010070603">
    <property type="protein sequence ID" value="MBN3324379.1"/>
    <property type="molecule type" value="Genomic_DNA"/>
</dbReference>
<feature type="compositionally biased region" description="Acidic residues" evidence="9">
    <location>
        <begin position="495"/>
        <end position="505"/>
    </location>
</feature>
<keyword evidence="6" id="KW-0967">Endosome</keyword>
<feature type="compositionally biased region" description="Polar residues" evidence="9">
    <location>
        <begin position="1197"/>
        <end position="1215"/>
    </location>
</feature>
<dbReference type="GO" id="GO:0031901">
    <property type="term" value="C:early endosome membrane"/>
    <property type="evidence" value="ECO:0007669"/>
    <property type="project" value="UniProtKB-SubCell"/>
</dbReference>
<evidence type="ECO:0000256" key="7">
    <source>
        <dbReference type="ARBA" id="ARBA00023136"/>
    </source>
</evidence>
<feature type="compositionally biased region" description="Basic and acidic residues" evidence="9">
    <location>
        <begin position="1235"/>
        <end position="1245"/>
    </location>
</feature>
<keyword evidence="7" id="KW-0472">Membrane</keyword>
<evidence type="ECO:0000256" key="9">
    <source>
        <dbReference type="SAM" id="MobiDB-lite"/>
    </source>
</evidence>
<comment type="similarity">
    <text evidence="8">Belongs to the FAM21 family.</text>
</comment>
<dbReference type="PANTHER" id="PTHR21669:SF38">
    <property type="entry name" value="WASH COMPLEX SUBUNIT 2A-RELATED"/>
    <property type="match status" value="1"/>
</dbReference>
<feature type="compositionally biased region" description="Polar residues" evidence="9">
    <location>
        <begin position="697"/>
        <end position="706"/>
    </location>
</feature>
<feature type="compositionally biased region" description="Polar residues" evidence="9">
    <location>
        <begin position="424"/>
        <end position="435"/>
    </location>
</feature>
<keyword evidence="4" id="KW-1003">Cell membrane</keyword>
<feature type="compositionally biased region" description="Acidic residues" evidence="9">
    <location>
        <begin position="883"/>
        <end position="892"/>
    </location>
</feature>
<evidence type="ECO:0000313" key="11">
    <source>
        <dbReference type="EMBL" id="MBN3324379.1"/>
    </source>
</evidence>
<feature type="compositionally biased region" description="Basic and acidic residues" evidence="9">
    <location>
        <begin position="1023"/>
        <end position="1046"/>
    </location>
</feature>
<dbReference type="GO" id="GO:0005886">
    <property type="term" value="C:plasma membrane"/>
    <property type="evidence" value="ECO:0007669"/>
    <property type="project" value="UniProtKB-SubCell"/>
</dbReference>
<feature type="region of interest" description="Disordered" evidence="9">
    <location>
        <begin position="210"/>
        <end position="636"/>
    </location>
</feature>
<evidence type="ECO:0000256" key="2">
    <source>
        <dbReference type="ARBA" id="ARBA00004236"/>
    </source>
</evidence>
<comment type="caution">
    <text evidence="11">The sequence shown here is derived from an EMBL/GenBank/DDBJ whole genome shotgun (WGS) entry which is preliminary data.</text>
</comment>
<feature type="region of interest" description="Disordered" evidence="9">
    <location>
        <begin position="664"/>
        <end position="1294"/>
    </location>
</feature>
<dbReference type="GO" id="GO:0005829">
    <property type="term" value="C:cytosol"/>
    <property type="evidence" value="ECO:0007669"/>
    <property type="project" value="GOC"/>
</dbReference>
<evidence type="ECO:0000256" key="4">
    <source>
        <dbReference type="ARBA" id="ARBA00022475"/>
    </source>
</evidence>
<dbReference type="PANTHER" id="PTHR21669">
    <property type="entry name" value="CAPZ-INTERACTING PROTEIN AND RELATED PROTEINS"/>
    <property type="match status" value="1"/>
</dbReference>
<proteinExistence type="inferred from homology"/>
<reference evidence="11" key="1">
    <citation type="journal article" date="2021" name="Cell">
        <title>Tracing the genetic footprints of vertebrate landing in non-teleost ray-finned fishes.</title>
        <authorList>
            <person name="Bi X."/>
            <person name="Wang K."/>
            <person name="Yang L."/>
            <person name="Pan H."/>
            <person name="Jiang H."/>
            <person name="Wei Q."/>
            <person name="Fang M."/>
            <person name="Yu H."/>
            <person name="Zhu C."/>
            <person name="Cai Y."/>
            <person name="He Y."/>
            <person name="Gan X."/>
            <person name="Zeng H."/>
            <person name="Yu D."/>
            <person name="Zhu Y."/>
            <person name="Jiang H."/>
            <person name="Qiu Q."/>
            <person name="Yang H."/>
            <person name="Zhang Y.E."/>
            <person name="Wang W."/>
            <person name="Zhu M."/>
            <person name="He S."/>
            <person name="Zhang G."/>
        </authorList>
    </citation>
    <scope>NUCLEOTIDE SEQUENCE</scope>
    <source>
        <strain evidence="11">Allg_001</strain>
    </source>
</reference>
<dbReference type="GO" id="GO:0036010">
    <property type="term" value="P:protein localization to endosome"/>
    <property type="evidence" value="ECO:0007669"/>
    <property type="project" value="TreeGrafter"/>
</dbReference>
<feature type="compositionally biased region" description="Acidic residues" evidence="9">
    <location>
        <begin position="226"/>
        <end position="246"/>
    </location>
</feature>
<organism evidence="11 12">
    <name type="scientific">Atractosteus spatula</name>
    <name type="common">Alligator gar</name>
    <name type="synonym">Lepisosteus spatula</name>
    <dbReference type="NCBI Taxonomy" id="7917"/>
    <lineage>
        <taxon>Eukaryota</taxon>
        <taxon>Metazoa</taxon>
        <taxon>Chordata</taxon>
        <taxon>Craniata</taxon>
        <taxon>Vertebrata</taxon>
        <taxon>Euteleostomi</taxon>
        <taxon>Actinopterygii</taxon>
        <taxon>Neopterygii</taxon>
        <taxon>Holostei</taxon>
        <taxon>Semionotiformes</taxon>
        <taxon>Lepisosteidae</taxon>
        <taxon>Atractosteus</taxon>
    </lineage>
</organism>
<feature type="compositionally biased region" description="Polar residues" evidence="9">
    <location>
        <begin position="678"/>
        <end position="690"/>
    </location>
</feature>
<comment type="subcellular location">
    <subcellularLocation>
        <location evidence="2">Cell membrane</location>
    </subcellularLocation>
    <subcellularLocation>
        <location evidence="1">Early endosome membrane</location>
    </subcellularLocation>
</comment>
<feature type="non-terminal residue" evidence="11">
    <location>
        <position position="1472"/>
    </location>
</feature>
<sequence>MNGPTAPLANGPTEQNGTEGEHIWERPWTLEEMRKTSANWSLAADSGLLLFLQDFSQRMLSKTHEIEKQLDGLIRDTKATDCCLHTVFNDFLMLSNTQFIENVFYDEEVEEPVSKSEPVEKQPEQDKSREQKEAELIPKIQEAVNYGLRVLESAFEQLDIKAGNSDSEDEEAADRVEPILEPKDLYVDRPLPYLIGSQLFMEQDDVGLGDLSSEEMSIDSDRDSVIDSEEDKGEEQSEDEFDQDDELQGRLKKKPMVSDDEEEEEDEDSDIFGESDKEDEDKKGSMGQSSFADELAARIKGDVPSTQDADQSSLSSAPSASKKKGKAKRESKPDKAQDEEDSDELFKPPKMEDEDFSPFGGKGGLFSGGKGLFDDDDEGDLFAEAPKHEAEDKTKELPVSKDPTVSKTNKKIPSGAVSIYPGNTFFSPTKDSGSSEGKENGVPVENKAKLAPKQTSLGGLFDDDEEEDDIFSGSSVKKSDPGLKKPKQKKTVDLFGEDEEDDGDSSDVFIKNSGAAAPHQKDKDDEEEVVSVPEKKMPAGAVSMFGPGTKTLLVESQRKRQPSTSEDSEKSEENISSQGIFKTAAKPAEKSQSKSLFSDEEESQDIFPSSKNTNKNKSKPAPVTKSQASKSPLSIFDDDEEEVNHLILQLFAVLYQDLFASAPPKSTVKISQEKKASPQETNKPHTTSLFSDDEDQWVTSKMTPSTDKSETKTRTATGKETTPSSQKKASLFDDNEDDDLFPATKGPSQKKPQRVSLLFEDENEDDGDKGSLFSAKPATGITAPDAKKSPADPPAPSLFDKDKTEDLFETPTEAKPSVESTGLRKPPVGAVSLFGGIDVFGQQKPDVKSPLEDPEDDEFLYKDAPPPMEEEPKGKKKNVLSLFDDDDEEDEGQNSTLISDKPTMKNESQKRPRTKSTGVFQDEELLFSQKQQKDNDPDVDLFATTGKAVIKDKPAAKPVETISHSAPKAHFGDTLGDEEGDLFSKAGKSPKPTSVKPAAPALFGDDDEEDLFSSVKPKPPQKLPEKKIARSSRDDDLSGAKREKISKTSSTQPPKQGSPPKPVEIEKPAGSSPVKSKEPSSRIGKLQANLAINPASLLPGASPRIPGAWSVIPGPAPSQPSAPDGLPSSTPSHPQPAGEGGVSFEAPAQASTLQSASKGRARGAGNRRPQTRAARHLAAQLSDEVKDEEYRIESATGAWSGSAMHTESPQTPDMMSSSQSKQPPPEVPVSSKLPAGEKEPAKSEGSKPVLPTVDEDLFGSDDLFAPSLTKEKPSPNPKSKIPEGMTRTQGHLQKKEVVPSIFDDQEDDLFQSAKQKTSKKTKSVPFLEEDDIFNIGKSSAVSVKKETNSSAQKEPKLPKQDIFQDDIFEAEADKVSKKPKEKALDVNLFDDNVDIFSDLMATKPKGKVSKKKVETKSIFDDDMDDIFSPGTAKTTVKSKSKTKKSQPVPETNMAEETSHSIFDDPLNALGGK</sequence>
<evidence type="ECO:0000256" key="1">
    <source>
        <dbReference type="ARBA" id="ARBA00004146"/>
    </source>
</evidence>